<dbReference type="Pfam" id="PF03783">
    <property type="entry name" value="CsgG"/>
    <property type="match status" value="1"/>
</dbReference>
<gene>
    <name evidence="2" type="ORF">ISP20_16415</name>
</gene>
<evidence type="ECO:0000313" key="3">
    <source>
        <dbReference type="Proteomes" id="UP001430065"/>
    </source>
</evidence>
<dbReference type="InterPro" id="IPR005534">
    <property type="entry name" value="Curli_assmbl/transp-comp_CsgG"/>
</dbReference>
<feature type="signal peptide" evidence="1">
    <location>
        <begin position="1"/>
        <end position="28"/>
    </location>
</feature>
<organism evidence="2 3">
    <name type="scientific">Dyella kyungheensis</name>
    <dbReference type="NCBI Taxonomy" id="1242174"/>
    <lineage>
        <taxon>Bacteria</taxon>
        <taxon>Pseudomonadati</taxon>
        <taxon>Pseudomonadota</taxon>
        <taxon>Gammaproteobacteria</taxon>
        <taxon>Lysobacterales</taxon>
        <taxon>Rhodanobacteraceae</taxon>
        <taxon>Dyella</taxon>
    </lineage>
</organism>
<protein>
    <submittedName>
        <fullName evidence="2">Peptidoglycan-binding protein</fullName>
    </submittedName>
</protein>
<comment type="caution">
    <text evidence="2">The sequence shown here is derived from an EMBL/GenBank/DDBJ whole genome shotgun (WGS) entry which is preliminary data.</text>
</comment>
<feature type="chain" id="PRO_5045762002" evidence="1">
    <location>
        <begin position="29"/>
        <end position="319"/>
    </location>
</feature>
<keyword evidence="3" id="KW-1185">Reference proteome</keyword>
<dbReference type="Proteomes" id="UP001430065">
    <property type="component" value="Unassembled WGS sequence"/>
</dbReference>
<accession>A0ABS2JUR1</accession>
<evidence type="ECO:0000256" key="1">
    <source>
        <dbReference type="SAM" id="SignalP"/>
    </source>
</evidence>
<reference evidence="2 3" key="1">
    <citation type="submission" date="2020-10" db="EMBL/GenBank/DDBJ databases">
        <title>Phylogeny of dyella-like bacteria.</title>
        <authorList>
            <person name="Fu J."/>
        </authorList>
    </citation>
    <scope>NUCLEOTIDE SEQUENCE [LARGE SCALE GENOMIC DNA]</scope>
    <source>
        <strain evidence="2 3">THG-B117</strain>
    </source>
</reference>
<name>A0ABS2JUR1_9GAMM</name>
<keyword evidence="1" id="KW-0732">Signal</keyword>
<proteinExistence type="predicted"/>
<sequence length="319" mass="32962">MDRCKRTAIRGGAWSFALIMAAGMSVHAESAQDQRAAQMTQIPTCATKLGTLAVEEPERGVDWWSERQLPSPTKLIKVFVAKSGCFTLVDRGAGMAMAQQERDLAANGDLRVRSNVGKGQIKAADYVLVPDLISSNKDAGGTSVGSVLGGLLGGSKVGRLAGNLSISSKTADVVLTLTDVRSSEQVATADGSAKKNDIGFSSGGALWGASGVGGAGVGGYANTEIGQVVTMAYLQAYNKMVAQLGSLPSNASQAGAQQAVTMLKPGHLLASATGGSAVRTLDPGMMLYPTGNKQGTMWEVEDELGNKGWVSSTLLQLSH</sequence>
<dbReference type="EMBL" id="JADIKC010000007">
    <property type="protein sequence ID" value="MBM7122752.1"/>
    <property type="molecule type" value="Genomic_DNA"/>
</dbReference>
<evidence type="ECO:0000313" key="2">
    <source>
        <dbReference type="EMBL" id="MBM7122752.1"/>
    </source>
</evidence>